<evidence type="ECO:0000256" key="6">
    <source>
        <dbReference type="SAM" id="MobiDB-lite"/>
    </source>
</evidence>
<protein>
    <recommendedName>
        <fullName evidence="8">Major facilitator superfamily (MFS) profile domain-containing protein</fullName>
    </recommendedName>
</protein>
<reference evidence="9" key="1">
    <citation type="submission" date="2020-06" db="EMBL/GenBank/DDBJ databases">
        <title>Draft genome sequences of strains closely related to Aspergillus parafelis and Aspergillus hiratsukae.</title>
        <authorList>
            <person name="Dos Santos R.A.C."/>
            <person name="Rivero-Menendez O."/>
            <person name="Steenwyk J.L."/>
            <person name="Mead M.E."/>
            <person name="Goldman G.H."/>
            <person name="Alastruey-Izquierdo A."/>
            <person name="Rokas A."/>
        </authorList>
    </citation>
    <scope>NUCLEOTIDE SEQUENCE</scope>
    <source>
        <strain evidence="9">CNM-CM7691</strain>
    </source>
</reference>
<evidence type="ECO:0000256" key="2">
    <source>
        <dbReference type="ARBA" id="ARBA00007520"/>
    </source>
</evidence>
<dbReference type="InterPro" id="IPR020846">
    <property type="entry name" value="MFS_dom"/>
</dbReference>
<feature type="transmembrane region" description="Helical" evidence="7">
    <location>
        <begin position="303"/>
        <end position="322"/>
    </location>
</feature>
<keyword evidence="3 7" id="KW-0812">Transmembrane</keyword>
<evidence type="ECO:0000256" key="7">
    <source>
        <dbReference type="SAM" id="Phobius"/>
    </source>
</evidence>
<comment type="caution">
    <text evidence="9">The sequence shown here is derived from an EMBL/GenBank/DDBJ whole genome shotgun (WGS) entry which is preliminary data.</text>
</comment>
<dbReference type="GO" id="GO:0005886">
    <property type="term" value="C:plasma membrane"/>
    <property type="evidence" value="ECO:0007669"/>
    <property type="project" value="TreeGrafter"/>
</dbReference>
<sequence>MRTELEGEEAPRPADRKKEPSVVQNTQNTPSMASELSGAKQEPEILSADTGENLANSTANAAGEQPEKWIKGVPLVMVTSGITLVIFLMLLDMSILSTAVPQITNQFHSLEDIAWYGSAYTLASAALQPPTGKFYTYFTSKWVFLGFFAVFELGSLICGVATSSKMLIVGRAIAGMGSSGMANGALTIVAGAVPMHRRPLLVGIMMGLSQIGLILGPLVGGALTTYTTWRWCFYINLPIGALVAALLVFTRIPEQREKGRAVEVLPTLFKTFDIFGFVLFAPAAIQLLLALQYGGNQYAWDSATVIGLFCGAVATFAIFLAWEHRMGKDAMIPFHVVRNRIVSCSCVVIMALFGITITASYYLPVYFQAVRDKTALVSGVDLLPGVLCQIVMAVVSGALIGKIGYYLPFAVFGGILNAVGCGLLSTLSPTTPTREWAGYQALMGFGRGAAMQTPMIAVQNAVLPDEMSTAMAILTFSQTIGAAIFLTVAQVLFSQGLRSTIPQYAPTVDTETVIAAGATGFRGVVSEASLPGVLLAYSKSIGHIFYLVAALSVVQFFLAWGMGWKNVGKPKENKLKREEEGTTNN</sequence>
<dbReference type="Pfam" id="PF07690">
    <property type="entry name" value="MFS_1"/>
    <property type="match status" value="1"/>
</dbReference>
<feature type="transmembrane region" description="Helical" evidence="7">
    <location>
        <begin position="200"/>
        <end position="219"/>
    </location>
</feature>
<gene>
    <name evidence="9" type="ORF">CNMCM7691_006551</name>
</gene>
<dbReference type="GO" id="GO:0022857">
    <property type="term" value="F:transmembrane transporter activity"/>
    <property type="evidence" value="ECO:0007669"/>
    <property type="project" value="InterPro"/>
</dbReference>
<dbReference type="Gene3D" id="1.20.1720.10">
    <property type="entry name" value="Multidrug resistance protein D"/>
    <property type="match status" value="1"/>
</dbReference>
<dbReference type="InterPro" id="IPR036259">
    <property type="entry name" value="MFS_trans_sf"/>
</dbReference>
<dbReference type="PANTHER" id="PTHR23501:SF193">
    <property type="entry name" value="MULTIDRUG TRANSPORTER, PUTATIVE (AFU_ORTHOLOGUE AFUA_8G00940)-RELATED"/>
    <property type="match status" value="1"/>
</dbReference>
<accession>A0A8H6QNQ4</accession>
<evidence type="ECO:0000256" key="5">
    <source>
        <dbReference type="ARBA" id="ARBA00023136"/>
    </source>
</evidence>
<feature type="transmembrane region" description="Helical" evidence="7">
    <location>
        <begin position="544"/>
        <end position="564"/>
    </location>
</feature>
<feature type="domain" description="Major facilitator superfamily (MFS) profile" evidence="8">
    <location>
        <begin position="78"/>
        <end position="567"/>
    </location>
</feature>
<evidence type="ECO:0000313" key="9">
    <source>
        <dbReference type="EMBL" id="KAF7175147.1"/>
    </source>
</evidence>
<feature type="transmembrane region" description="Helical" evidence="7">
    <location>
        <begin position="342"/>
        <end position="362"/>
    </location>
</feature>
<evidence type="ECO:0000259" key="8">
    <source>
        <dbReference type="PROSITE" id="PS50850"/>
    </source>
</evidence>
<feature type="transmembrane region" description="Helical" evidence="7">
    <location>
        <begin position="231"/>
        <end position="250"/>
    </location>
</feature>
<keyword evidence="4 7" id="KW-1133">Transmembrane helix</keyword>
<keyword evidence="10" id="KW-1185">Reference proteome</keyword>
<dbReference type="PANTHER" id="PTHR23501">
    <property type="entry name" value="MAJOR FACILITATOR SUPERFAMILY"/>
    <property type="match status" value="1"/>
</dbReference>
<feature type="transmembrane region" description="Helical" evidence="7">
    <location>
        <begin position="407"/>
        <end position="427"/>
    </location>
</feature>
<dbReference type="InterPro" id="IPR011701">
    <property type="entry name" value="MFS"/>
</dbReference>
<dbReference type="FunFam" id="1.20.1720.10:FF:000012">
    <property type="entry name" value="MFS toxin efflux pump (AflT)"/>
    <property type="match status" value="1"/>
</dbReference>
<dbReference type="Gene3D" id="1.20.1250.20">
    <property type="entry name" value="MFS general substrate transporter like domains"/>
    <property type="match status" value="1"/>
</dbReference>
<evidence type="ECO:0000313" key="10">
    <source>
        <dbReference type="Proteomes" id="UP000641853"/>
    </source>
</evidence>
<dbReference type="EMBL" id="JACBAG010001925">
    <property type="protein sequence ID" value="KAF7175147.1"/>
    <property type="molecule type" value="Genomic_DNA"/>
</dbReference>
<dbReference type="PRINTS" id="PR01036">
    <property type="entry name" value="TCRTETB"/>
</dbReference>
<dbReference type="PROSITE" id="PS50850">
    <property type="entry name" value="MFS"/>
    <property type="match status" value="1"/>
</dbReference>
<dbReference type="Proteomes" id="UP000641853">
    <property type="component" value="Unassembled WGS sequence"/>
</dbReference>
<keyword evidence="5 7" id="KW-0472">Membrane</keyword>
<dbReference type="CDD" id="cd17502">
    <property type="entry name" value="MFS_Azr1_MDR_like"/>
    <property type="match status" value="1"/>
</dbReference>
<dbReference type="AlphaFoldDB" id="A0A8H6QNQ4"/>
<feature type="transmembrane region" description="Helical" evidence="7">
    <location>
        <begin position="470"/>
        <end position="493"/>
    </location>
</feature>
<feature type="compositionally biased region" description="Basic and acidic residues" evidence="6">
    <location>
        <begin position="1"/>
        <end position="20"/>
    </location>
</feature>
<feature type="transmembrane region" description="Helical" evidence="7">
    <location>
        <begin position="142"/>
        <end position="162"/>
    </location>
</feature>
<feature type="transmembrane region" description="Helical" evidence="7">
    <location>
        <begin position="73"/>
        <end position="93"/>
    </location>
</feature>
<evidence type="ECO:0000256" key="4">
    <source>
        <dbReference type="ARBA" id="ARBA00022989"/>
    </source>
</evidence>
<evidence type="ECO:0000256" key="1">
    <source>
        <dbReference type="ARBA" id="ARBA00004141"/>
    </source>
</evidence>
<organism evidence="9 10">
    <name type="scientific">Aspergillus felis</name>
    <dbReference type="NCBI Taxonomy" id="1287682"/>
    <lineage>
        <taxon>Eukaryota</taxon>
        <taxon>Fungi</taxon>
        <taxon>Dikarya</taxon>
        <taxon>Ascomycota</taxon>
        <taxon>Pezizomycotina</taxon>
        <taxon>Eurotiomycetes</taxon>
        <taxon>Eurotiomycetidae</taxon>
        <taxon>Eurotiales</taxon>
        <taxon>Aspergillaceae</taxon>
        <taxon>Aspergillus</taxon>
        <taxon>Aspergillus subgen. Fumigati</taxon>
    </lineage>
</organism>
<feature type="transmembrane region" description="Helical" evidence="7">
    <location>
        <begin position="382"/>
        <end position="400"/>
    </location>
</feature>
<proteinExistence type="inferred from homology"/>
<comment type="similarity">
    <text evidence="2">Belongs to the major facilitator superfamily. TCR/Tet family.</text>
</comment>
<feature type="transmembrane region" description="Helical" evidence="7">
    <location>
        <begin position="271"/>
        <end position="291"/>
    </location>
</feature>
<comment type="subcellular location">
    <subcellularLocation>
        <location evidence="1">Membrane</location>
        <topology evidence="1">Multi-pass membrane protein</topology>
    </subcellularLocation>
</comment>
<dbReference type="SUPFAM" id="SSF103473">
    <property type="entry name" value="MFS general substrate transporter"/>
    <property type="match status" value="1"/>
</dbReference>
<feature type="region of interest" description="Disordered" evidence="6">
    <location>
        <begin position="1"/>
        <end position="42"/>
    </location>
</feature>
<feature type="compositionally biased region" description="Polar residues" evidence="6">
    <location>
        <begin position="22"/>
        <end position="34"/>
    </location>
</feature>
<evidence type="ECO:0000256" key="3">
    <source>
        <dbReference type="ARBA" id="ARBA00022692"/>
    </source>
</evidence>
<name>A0A8H6QNQ4_9EURO</name>